<keyword evidence="1" id="KW-1133">Transmembrane helix</keyword>
<keyword evidence="3" id="KW-1185">Reference proteome</keyword>
<name>A0A852ZTP5_9ACTN</name>
<protein>
    <submittedName>
        <fullName evidence="2">MFS family permease</fullName>
    </submittedName>
</protein>
<reference evidence="2 3" key="1">
    <citation type="submission" date="2020-07" db="EMBL/GenBank/DDBJ databases">
        <title>Sequencing the genomes of 1000 actinobacteria strains.</title>
        <authorList>
            <person name="Klenk H.-P."/>
        </authorList>
    </citation>
    <scope>NUCLEOTIDE SEQUENCE [LARGE SCALE GENOMIC DNA]</scope>
    <source>
        <strain evidence="2 3">DSM 18448</strain>
    </source>
</reference>
<keyword evidence="1" id="KW-0472">Membrane</keyword>
<proteinExistence type="predicted"/>
<dbReference type="Proteomes" id="UP000579605">
    <property type="component" value="Unassembled WGS sequence"/>
</dbReference>
<feature type="transmembrane region" description="Helical" evidence="1">
    <location>
        <begin position="106"/>
        <end position="130"/>
    </location>
</feature>
<accession>A0A852ZTP5</accession>
<feature type="transmembrane region" description="Helical" evidence="1">
    <location>
        <begin position="142"/>
        <end position="164"/>
    </location>
</feature>
<dbReference type="EMBL" id="JACBZH010000001">
    <property type="protein sequence ID" value="NYH92016.1"/>
    <property type="molecule type" value="Genomic_DNA"/>
</dbReference>
<evidence type="ECO:0000313" key="3">
    <source>
        <dbReference type="Proteomes" id="UP000579605"/>
    </source>
</evidence>
<dbReference type="RefSeq" id="WP_179789488.1">
    <property type="nucleotide sequence ID" value="NZ_BAAARR010000001.1"/>
</dbReference>
<comment type="caution">
    <text evidence="2">The sequence shown here is derived from an EMBL/GenBank/DDBJ whole genome shotgun (WGS) entry which is preliminary data.</text>
</comment>
<keyword evidence="1" id="KW-0812">Transmembrane</keyword>
<feature type="transmembrane region" description="Helical" evidence="1">
    <location>
        <begin position="64"/>
        <end position="86"/>
    </location>
</feature>
<feature type="transmembrane region" description="Helical" evidence="1">
    <location>
        <begin position="176"/>
        <end position="199"/>
    </location>
</feature>
<feature type="transmembrane region" description="Helical" evidence="1">
    <location>
        <begin position="254"/>
        <end position="273"/>
    </location>
</feature>
<gene>
    <name evidence="2" type="ORF">F4554_004654</name>
</gene>
<evidence type="ECO:0000313" key="2">
    <source>
        <dbReference type="EMBL" id="NYH92016.1"/>
    </source>
</evidence>
<organism evidence="2 3">
    <name type="scientific">Actinopolymorpha rutila</name>
    <dbReference type="NCBI Taxonomy" id="446787"/>
    <lineage>
        <taxon>Bacteria</taxon>
        <taxon>Bacillati</taxon>
        <taxon>Actinomycetota</taxon>
        <taxon>Actinomycetes</taxon>
        <taxon>Propionibacteriales</taxon>
        <taxon>Actinopolymorphaceae</taxon>
        <taxon>Actinopolymorpha</taxon>
    </lineage>
</organism>
<dbReference type="AlphaFoldDB" id="A0A852ZTP5"/>
<sequence>MSCRRRAAALVALYPPAWRDRYGQEFVALLEDTGVQLRQVLDVLPAAARAWIRPAAHLHDRAARMRASVTATLFAWVTVVAGAVVFGQLHDDPAPGFPAGGGLRALSVACAVASASLVVLGGMPLAGAVVRASGRRVRTIAALGVPVVAAAGFLTLAAAVTRLVPHSPRPGTGVGATWFLALTAVGCAAALAAAAGPASALRRTPVAGRPLVLALAAGAGATVLIATATTSGLAAVLVPAAVWPSTPGDLPTTLLAYGAGMALTLVVAATSCVRGLRAAASSPGSGRGQG</sequence>
<evidence type="ECO:0000256" key="1">
    <source>
        <dbReference type="SAM" id="Phobius"/>
    </source>
</evidence>
<feature type="transmembrane region" description="Helical" evidence="1">
    <location>
        <begin position="211"/>
        <end position="242"/>
    </location>
</feature>